<organism evidence="1">
    <name type="scientific">marine sediment metagenome</name>
    <dbReference type="NCBI Taxonomy" id="412755"/>
    <lineage>
        <taxon>unclassified sequences</taxon>
        <taxon>metagenomes</taxon>
        <taxon>ecological metagenomes</taxon>
    </lineage>
</organism>
<dbReference type="EMBL" id="LAZR01007568">
    <property type="protein sequence ID" value="KKM84439.1"/>
    <property type="molecule type" value="Genomic_DNA"/>
</dbReference>
<reference evidence="1" key="1">
    <citation type="journal article" date="2015" name="Nature">
        <title>Complex archaea that bridge the gap between prokaryotes and eukaryotes.</title>
        <authorList>
            <person name="Spang A."/>
            <person name="Saw J.H."/>
            <person name="Jorgensen S.L."/>
            <person name="Zaremba-Niedzwiedzka K."/>
            <person name="Martijn J."/>
            <person name="Lind A.E."/>
            <person name="van Eijk R."/>
            <person name="Schleper C."/>
            <person name="Guy L."/>
            <person name="Ettema T.J."/>
        </authorList>
    </citation>
    <scope>NUCLEOTIDE SEQUENCE</scope>
</reference>
<evidence type="ECO:0000313" key="1">
    <source>
        <dbReference type="EMBL" id="KKM84439.1"/>
    </source>
</evidence>
<name>A0A0F9KQJ9_9ZZZZ</name>
<proteinExistence type="predicted"/>
<feature type="non-terminal residue" evidence="1">
    <location>
        <position position="1"/>
    </location>
</feature>
<accession>A0A0F9KQJ9</accession>
<comment type="caution">
    <text evidence="1">The sequence shown here is derived from an EMBL/GenBank/DDBJ whole genome shotgun (WGS) entry which is preliminary data.</text>
</comment>
<gene>
    <name evidence="1" type="ORF">LCGC14_1299220</name>
</gene>
<sequence>RLEIWNTLTTIEKVIEYTKSWNKDKKFRISRIDTGSFKLSEILEDYSLDPRTVDQDFDVQF</sequence>
<protein>
    <submittedName>
        <fullName evidence="1">Uncharacterized protein</fullName>
    </submittedName>
</protein>
<dbReference type="AlphaFoldDB" id="A0A0F9KQJ9"/>